<keyword evidence="2" id="KW-1185">Reference proteome</keyword>
<reference evidence="1" key="1">
    <citation type="submission" date="2016-01" db="EMBL/GenBank/DDBJ databases">
        <authorList>
            <person name="Peeters C."/>
        </authorList>
    </citation>
    <scope>NUCLEOTIDE SEQUENCE [LARGE SCALE GENOMIC DNA]</scope>
    <source>
        <strain evidence="1">LMG 22940</strain>
    </source>
</reference>
<proteinExistence type="predicted"/>
<dbReference type="Proteomes" id="UP000054770">
    <property type="component" value="Unassembled WGS sequence"/>
</dbReference>
<evidence type="ECO:0000313" key="2">
    <source>
        <dbReference type="Proteomes" id="UP000054770"/>
    </source>
</evidence>
<name>A0A158JAZ1_9BURK</name>
<dbReference type="InterPro" id="IPR021333">
    <property type="entry name" value="DUF2946"/>
</dbReference>
<dbReference type="OrthoDB" id="8683087at2"/>
<dbReference type="Pfam" id="PF11162">
    <property type="entry name" value="DUF2946"/>
    <property type="match status" value="1"/>
</dbReference>
<dbReference type="AlphaFoldDB" id="A0A158JAZ1"/>
<evidence type="ECO:0000313" key="1">
    <source>
        <dbReference type="EMBL" id="SAL66016.1"/>
    </source>
</evidence>
<gene>
    <name evidence="1" type="ORF">AWB68_03675</name>
</gene>
<sequence>MTRTSRNRFVAWLGIAAMWLAIVAPVVSQSIAARENAADPQAPICSAEFVSTLVSVVLGDEHDEHGDHRAAAPAAHDGHHASSADHFAACSYCGLLAHHLPLLPGDALHVSSVERVTRVARIATRASVHAKTFNAAHPRAPPVVA</sequence>
<comment type="caution">
    <text evidence="1">The sequence shown here is derived from an EMBL/GenBank/DDBJ whole genome shotgun (WGS) entry which is preliminary data.</text>
</comment>
<accession>A0A158JAZ1</accession>
<protein>
    <submittedName>
        <fullName evidence="1">Uncharacterized protein</fullName>
    </submittedName>
</protein>
<dbReference type="RefSeq" id="WP_087645763.1">
    <property type="nucleotide sequence ID" value="NZ_FCON02000038.1"/>
</dbReference>
<dbReference type="EMBL" id="FCON02000038">
    <property type="protein sequence ID" value="SAL66016.1"/>
    <property type="molecule type" value="Genomic_DNA"/>
</dbReference>
<organism evidence="1 2">
    <name type="scientific">Caballeronia choica</name>
    <dbReference type="NCBI Taxonomy" id="326476"/>
    <lineage>
        <taxon>Bacteria</taxon>
        <taxon>Pseudomonadati</taxon>
        <taxon>Pseudomonadota</taxon>
        <taxon>Betaproteobacteria</taxon>
        <taxon>Burkholderiales</taxon>
        <taxon>Burkholderiaceae</taxon>
        <taxon>Caballeronia</taxon>
    </lineage>
</organism>